<evidence type="ECO:0000313" key="2">
    <source>
        <dbReference type="EMBL" id="MBW0508589.1"/>
    </source>
</evidence>
<name>A0A9Q3DSS1_9BASI</name>
<comment type="caution">
    <text evidence="2">The sequence shown here is derived from an EMBL/GenBank/DDBJ whole genome shotgun (WGS) entry which is preliminary data.</text>
</comment>
<dbReference type="AlphaFoldDB" id="A0A9Q3DSS1"/>
<keyword evidence="3" id="KW-1185">Reference proteome</keyword>
<dbReference type="Proteomes" id="UP000765509">
    <property type="component" value="Unassembled WGS sequence"/>
</dbReference>
<sequence length="120" mass="13615">MIPKGQVGPKQQVSPFSPKMDKRTPGPQIAQESQIGHNQQWTPLSNHGLWQPPAQVQKGFPSIQVKTFPSFIYPVPKHPGMVHIWYNIPLCTIFPQQSDGDGFRTQLQHFNSSPQIHHPF</sequence>
<accession>A0A9Q3DSS1</accession>
<organism evidence="2 3">
    <name type="scientific">Austropuccinia psidii MF-1</name>
    <dbReference type="NCBI Taxonomy" id="1389203"/>
    <lineage>
        <taxon>Eukaryota</taxon>
        <taxon>Fungi</taxon>
        <taxon>Dikarya</taxon>
        <taxon>Basidiomycota</taxon>
        <taxon>Pucciniomycotina</taxon>
        <taxon>Pucciniomycetes</taxon>
        <taxon>Pucciniales</taxon>
        <taxon>Sphaerophragmiaceae</taxon>
        <taxon>Austropuccinia</taxon>
    </lineage>
</organism>
<feature type="region of interest" description="Disordered" evidence="1">
    <location>
        <begin position="1"/>
        <end position="55"/>
    </location>
</feature>
<feature type="compositionally biased region" description="Polar residues" evidence="1">
    <location>
        <begin position="30"/>
        <end position="45"/>
    </location>
</feature>
<evidence type="ECO:0000313" key="3">
    <source>
        <dbReference type="Proteomes" id="UP000765509"/>
    </source>
</evidence>
<reference evidence="2" key="1">
    <citation type="submission" date="2021-03" db="EMBL/GenBank/DDBJ databases">
        <title>Draft genome sequence of rust myrtle Austropuccinia psidii MF-1, a brazilian biotype.</title>
        <authorList>
            <person name="Quecine M.C."/>
            <person name="Pachon D.M.R."/>
            <person name="Bonatelli M.L."/>
            <person name="Correr F.H."/>
            <person name="Franceschini L.M."/>
            <person name="Leite T.F."/>
            <person name="Margarido G.R.A."/>
            <person name="Almeida C.A."/>
            <person name="Ferrarezi J.A."/>
            <person name="Labate C.A."/>
        </authorList>
    </citation>
    <scope>NUCLEOTIDE SEQUENCE</scope>
    <source>
        <strain evidence="2">MF-1</strain>
    </source>
</reference>
<protein>
    <submittedName>
        <fullName evidence="2">Uncharacterized protein</fullName>
    </submittedName>
</protein>
<proteinExistence type="predicted"/>
<gene>
    <name evidence="2" type="ORF">O181_048304</name>
</gene>
<evidence type="ECO:0000256" key="1">
    <source>
        <dbReference type="SAM" id="MobiDB-lite"/>
    </source>
</evidence>
<dbReference type="EMBL" id="AVOT02020419">
    <property type="protein sequence ID" value="MBW0508589.1"/>
    <property type="molecule type" value="Genomic_DNA"/>
</dbReference>